<proteinExistence type="inferred from homology"/>
<dbReference type="Gene3D" id="1.10.10.10">
    <property type="entry name" value="Winged helix-like DNA-binding domain superfamily/Winged helix DNA-binding domain"/>
    <property type="match status" value="1"/>
</dbReference>
<name>A0A1C0YTK2_9BACL</name>
<dbReference type="Pfam" id="PF03466">
    <property type="entry name" value="LysR_substrate"/>
    <property type="match status" value="1"/>
</dbReference>
<dbReference type="InterPro" id="IPR036388">
    <property type="entry name" value="WH-like_DNA-bd_sf"/>
</dbReference>
<dbReference type="CDD" id="cd05466">
    <property type="entry name" value="PBP2_LTTR_substrate"/>
    <property type="match status" value="1"/>
</dbReference>
<protein>
    <recommendedName>
        <fullName evidence="5">HTH lysR-type domain-containing protein</fullName>
    </recommendedName>
</protein>
<keyword evidence="4" id="KW-0804">Transcription</keyword>
<dbReference type="GO" id="GO:0003677">
    <property type="term" value="F:DNA binding"/>
    <property type="evidence" value="ECO:0007669"/>
    <property type="project" value="UniProtKB-KW"/>
</dbReference>
<organism evidence="6 7">
    <name type="scientific">Caryophanon latum</name>
    <dbReference type="NCBI Taxonomy" id="33977"/>
    <lineage>
        <taxon>Bacteria</taxon>
        <taxon>Bacillati</taxon>
        <taxon>Bacillota</taxon>
        <taxon>Bacilli</taxon>
        <taxon>Bacillales</taxon>
        <taxon>Caryophanaceae</taxon>
        <taxon>Caryophanon</taxon>
    </lineage>
</organism>
<sequence length="300" mass="33918">MMTKFDLKHLLAVVEHGSFSKAAKALNVSQPYLSNRVKTIETSIRTELLNRKTHPLTLTAAGELYVHSVQKLEQDYKILLRAIEQLTESAAARLVVGIHPTLARPLQRILPQFVAQRPQTELQVTEELQFDLSEQILLNKMDLCFSVQPVVDRAIVSDLVLQGVPYLLIPKGHACYDPTLQTIMQLPFPIEQLAQERFVLLKESYVLRREINHYFDAIDLHPNVLMETNSMDTVLQFVSANLGLSIVPSYAIDPTTIQDVNIYTLPQATFSCDVYINYAKMKQSDALTTLITLTKQQLAT</sequence>
<dbReference type="SUPFAM" id="SSF53850">
    <property type="entry name" value="Periplasmic binding protein-like II"/>
    <property type="match status" value="1"/>
</dbReference>
<gene>
    <name evidence="6" type="ORF">A6K76_11400</name>
</gene>
<dbReference type="Pfam" id="PF00126">
    <property type="entry name" value="HTH_1"/>
    <property type="match status" value="1"/>
</dbReference>
<evidence type="ECO:0000256" key="4">
    <source>
        <dbReference type="ARBA" id="ARBA00023163"/>
    </source>
</evidence>
<dbReference type="PANTHER" id="PTHR30346">
    <property type="entry name" value="TRANSCRIPTIONAL DUAL REGULATOR HCAR-RELATED"/>
    <property type="match status" value="1"/>
</dbReference>
<dbReference type="EMBL" id="MATO01000037">
    <property type="protein sequence ID" value="OCS90464.1"/>
    <property type="molecule type" value="Genomic_DNA"/>
</dbReference>
<dbReference type="GO" id="GO:0003700">
    <property type="term" value="F:DNA-binding transcription factor activity"/>
    <property type="evidence" value="ECO:0007669"/>
    <property type="project" value="InterPro"/>
</dbReference>
<accession>A0A1C0YTK2</accession>
<feature type="domain" description="HTH lysR-type" evidence="5">
    <location>
        <begin position="1"/>
        <end position="59"/>
    </location>
</feature>
<keyword evidence="2" id="KW-0805">Transcription regulation</keyword>
<keyword evidence="3" id="KW-0238">DNA-binding</keyword>
<dbReference type="PRINTS" id="PR00039">
    <property type="entry name" value="HTHLYSR"/>
</dbReference>
<dbReference type="PANTHER" id="PTHR30346:SF0">
    <property type="entry name" value="HCA OPERON TRANSCRIPTIONAL ACTIVATOR HCAR"/>
    <property type="match status" value="1"/>
</dbReference>
<keyword evidence="7" id="KW-1185">Reference proteome</keyword>
<dbReference type="InterPro" id="IPR005119">
    <property type="entry name" value="LysR_subst-bd"/>
</dbReference>
<dbReference type="Gene3D" id="3.40.190.290">
    <property type="match status" value="1"/>
</dbReference>
<comment type="caution">
    <text evidence="6">The sequence shown here is derived from an EMBL/GenBank/DDBJ whole genome shotgun (WGS) entry which is preliminary data.</text>
</comment>
<comment type="similarity">
    <text evidence="1">Belongs to the LysR transcriptional regulatory family.</text>
</comment>
<dbReference type="RefSeq" id="WP_066464715.1">
    <property type="nucleotide sequence ID" value="NZ_MATO01000037.1"/>
</dbReference>
<evidence type="ECO:0000256" key="1">
    <source>
        <dbReference type="ARBA" id="ARBA00009437"/>
    </source>
</evidence>
<dbReference type="Proteomes" id="UP000093482">
    <property type="component" value="Unassembled WGS sequence"/>
</dbReference>
<evidence type="ECO:0000313" key="7">
    <source>
        <dbReference type="Proteomes" id="UP000093482"/>
    </source>
</evidence>
<evidence type="ECO:0000256" key="3">
    <source>
        <dbReference type="ARBA" id="ARBA00023125"/>
    </source>
</evidence>
<evidence type="ECO:0000259" key="5">
    <source>
        <dbReference type="PROSITE" id="PS50931"/>
    </source>
</evidence>
<evidence type="ECO:0000313" key="6">
    <source>
        <dbReference type="EMBL" id="OCS90464.1"/>
    </source>
</evidence>
<dbReference type="InterPro" id="IPR000847">
    <property type="entry name" value="LysR_HTH_N"/>
</dbReference>
<dbReference type="GO" id="GO:0032993">
    <property type="term" value="C:protein-DNA complex"/>
    <property type="evidence" value="ECO:0007669"/>
    <property type="project" value="TreeGrafter"/>
</dbReference>
<dbReference type="SUPFAM" id="SSF46785">
    <property type="entry name" value="Winged helix' DNA-binding domain"/>
    <property type="match status" value="1"/>
</dbReference>
<dbReference type="PROSITE" id="PS50931">
    <property type="entry name" value="HTH_LYSR"/>
    <property type="match status" value="1"/>
</dbReference>
<evidence type="ECO:0000256" key="2">
    <source>
        <dbReference type="ARBA" id="ARBA00023015"/>
    </source>
</evidence>
<dbReference type="AlphaFoldDB" id="A0A1C0YTK2"/>
<dbReference type="InterPro" id="IPR036390">
    <property type="entry name" value="WH_DNA-bd_sf"/>
</dbReference>
<reference evidence="6 7" key="1">
    <citation type="submission" date="2016-07" db="EMBL/GenBank/DDBJ databases">
        <title>Caryophanon latum genome sequencing.</title>
        <authorList>
            <person name="Verma A."/>
            <person name="Pal Y."/>
            <person name="Krishnamurthi S."/>
        </authorList>
    </citation>
    <scope>NUCLEOTIDE SEQUENCE [LARGE SCALE GENOMIC DNA]</scope>
    <source>
        <strain evidence="6 7">DSM 14151</strain>
    </source>
</reference>